<dbReference type="PANTHER" id="PTHR40841">
    <property type="entry name" value="SIDEROPHORE TRIACETYLFUSARININE C ESTERASE"/>
    <property type="match status" value="1"/>
</dbReference>
<sequence length="286" mass="31108">MRPLLSVVTFGFCLTLFGCAARCPAPSPAAAPPGAIVIGQSFDMDSAVLGEKRRITVYLPPGYTESSQRYPVVYLLDGGASEDFHHITGIVQVSVANEIMEPVIVIGIENTERRRDLTGPTENEKDKAIAPRVGGSARFRAFLTSELVPRIERDYRSSGERGLMGESLAGLFVLETLFEDPGAFGTYIAVSPSLWWNDGFVRRQAEPRLKSPAVQGKTLYLTVGGVEDNTKETEQLAEILRQHAPSGLVWHYAPLPAEAHNTVYHLGAVNALRLLYARTREPGGGG</sequence>
<name>A0A4U1J1F4_9BACT</name>
<dbReference type="GO" id="GO:0016788">
    <property type="term" value="F:hydrolase activity, acting on ester bonds"/>
    <property type="evidence" value="ECO:0007669"/>
    <property type="project" value="TreeGrafter"/>
</dbReference>
<dbReference type="AlphaFoldDB" id="A0A4U1J1F4"/>
<dbReference type="RefSeq" id="WP_136933118.1">
    <property type="nucleotide sequence ID" value="NZ_SSMQ01000044.1"/>
</dbReference>
<comment type="similarity">
    <text evidence="1">Belongs to the esterase D family.</text>
</comment>
<keyword evidence="3" id="KW-0732">Signal</keyword>
<reference evidence="4 5" key="1">
    <citation type="submission" date="2019-04" db="EMBL/GenBank/DDBJ databases">
        <authorList>
            <person name="Li Y."/>
            <person name="Wang J."/>
        </authorList>
    </citation>
    <scope>NUCLEOTIDE SEQUENCE [LARGE SCALE GENOMIC DNA]</scope>
    <source>
        <strain evidence="4 5">DSM 14668</strain>
    </source>
</reference>
<comment type="caution">
    <text evidence="4">The sequence shown here is derived from an EMBL/GenBank/DDBJ whole genome shotgun (WGS) entry which is preliminary data.</text>
</comment>
<accession>A0A4U1J1F4</accession>
<dbReference type="OrthoDB" id="5523653at2"/>
<organism evidence="4 5">
    <name type="scientific">Polyangium fumosum</name>
    <dbReference type="NCBI Taxonomy" id="889272"/>
    <lineage>
        <taxon>Bacteria</taxon>
        <taxon>Pseudomonadati</taxon>
        <taxon>Myxococcota</taxon>
        <taxon>Polyangia</taxon>
        <taxon>Polyangiales</taxon>
        <taxon>Polyangiaceae</taxon>
        <taxon>Polyangium</taxon>
    </lineage>
</organism>
<evidence type="ECO:0000313" key="4">
    <source>
        <dbReference type="EMBL" id="TKD00765.1"/>
    </source>
</evidence>
<gene>
    <name evidence="4" type="ORF">E8A74_33095</name>
</gene>
<proteinExistence type="inferred from homology"/>
<dbReference type="Gene3D" id="3.40.50.1820">
    <property type="entry name" value="alpha/beta hydrolase"/>
    <property type="match status" value="1"/>
</dbReference>
<dbReference type="Proteomes" id="UP000309215">
    <property type="component" value="Unassembled WGS sequence"/>
</dbReference>
<dbReference type="Pfam" id="PF00756">
    <property type="entry name" value="Esterase"/>
    <property type="match status" value="1"/>
</dbReference>
<evidence type="ECO:0000256" key="2">
    <source>
        <dbReference type="ARBA" id="ARBA00022801"/>
    </source>
</evidence>
<feature type="signal peptide" evidence="3">
    <location>
        <begin position="1"/>
        <end position="20"/>
    </location>
</feature>
<dbReference type="InterPro" id="IPR000801">
    <property type="entry name" value="Esterase-like"/>
</dbReference>
<dbReference type="SUPFAM" id="SSF53474">
    <property type="entry name" value="alpha/beta-Hydrolases"/>
    <property type="match status" value="1"/>
</dbReference>
<dbReference type="InterPro" id="IPR052558">
    <property type="entry name" value="Siderophore_Hydrolase_D"/>
</dbReference>
<feature type="chain" id="PRO_5020427210" evidence="3">
    <location>
        <begin position="21"/>
        <end position="286"/>
    </location>
</feature>
<keyword evidence="2 4" id="KW-0378">Hydrolase</keyword>
<evidence type="ECO:0000256" key="1">
    <source>
        <dbReference type="ARBA" id="ARBA00005622"/>
    </source>
</evidence>
<keyword evidence="5" id="KW-1185">Reference proteome</keyword>
<dbReference type="InterPro" id="IPR029058">
    <property type="entry name" value="AB_hydrolase_fold"/>
</dbReference>
<dbReference type="EMBL" id="SSMQ01000044">
    <property type="protein sequence ID" value="TKD00765.1"/>
    <property type="molecule type" value="Genomic_DNA"/>
</dbReference>
<evidence type="ECO:0000313" key="5">
    <source>
        <dbReference type="Proteomes" id="UP000309215"/>
    </source>
</evidence>
<protein>
    <submittedName>
        <fullName evidence="4">Alpha/beta hydrolase</fullName>
    </submittedName>
</protein>
<dbReference type="PROSITE" id="PS51257">
    <property type="entry name" value="PROKAR_LIPOPROTEIN"/>
    <property type="match status" value="1"/>
</dbReference>
<evidence type="ECO:0000256" key="3">
    <source>
        <dbReference type="SAM" id="SignalP"/>
    </source>
</evidence>
<dbReference type="PANTHER" id="PTHR40841:SF2">
    <property type="entry name" value="SIDEROPHORE-DEGRADING ESTERASE (EUROFUNG)"/>
    <property type="match status" value="1"/>
</dbReference>